<dbReference type="VEuPathDB" id="VectorBase:SCAU011962"/>
<accession>A0A1I8PXB0</accession>
<dbReference type="STRING" id="35570.A0A1I8PXB0"/>
<dbReference type="PROSITE" id="PS50106">
    <property type="entry name" value="PDZ"/>
    <property type="match status" value="1"/>
</dbReference>
<feature type="region of interest" description="Disordered" evidence="4">
    <location>
        <begin position="171"/>
        <end position="227"/>
    </location>
</feature>
<dbReference type="InterPro" id="IPR036034">
    <property type="entry name" value="PDZ_sf"/>
</dbReference>
<keyword evidence="3" id="KW-0440">LIM domain</keyword>
<dbReference type="GO" id="GO:0005912">
    <property type="term" value="C:adherens junction"/>
    <property type="evidence" value="ECO:0007669"/>
    <property type="project" value="TreeGrafter"/>
</dbReference>
<keyword evidence="2" id="KW-0963">Cytoplasm</keyword>
<protein>
    <recommendedName>
        <fullName evidence="5">PDZ domain-containing protein</fullName>
    </recommendedName>
</protein>
<dbReference type="GO" id="GO:0051371">
    <property type="term" value="F:muscle alpha-actinin binding"/>
    <property type="evidence" value="ECO:0007669"/>
    <property type="project" value="TreeGrafter"/>
</dbReference>
<dbReference type="GO" id="GO:0061061">
    <property type="term" value="P:muscle structure development"/>
    <property type="evidence" value="ECO:0007669"/>
    <property type="project" value="TreeGrafter"/>
</dbReference>
<evidence type="ECO:0000313" key="6">
    <source>
        <dbReference type="EnsemblMetazoa" id="SCAU011962-PA"/>
    </source>
</evidence>
<dbReference type="GO" id="GO:0003779">
    <property type="term" value="F:actin binding"/>
    <property type="evidence" value="ECO:0007669"/>
    <property type="project" value="TreeGrafter"/>
</dbReference>
<keyword evidence="3" id="KW-0862">Zinc</keyword>
<dbReference type="GO" id="GO:0001725">
    <property type="term" value="C:stress fiber"/>
    <property type="evidence" value="ECO:0007669"/>
    <property type="project" value="TreeGrafter"/>
</dbReference>
<dbReference type="GO" id="GO:0030036">
    <property type="term" value="P:actin cytoskeleton organization"/>
    <property type="evidence" value="ECO:0007669"/>
    <property type="project" value="TreeGrafter"/>
</dbReference>
<dbReference type="InterPro" id="IPR050604">
    <property type="entry name" value="PDZ-LIM_domain"/>
</dbReference>
<proteinExistence type="predicted"/>
<dbReference type="OrthoDB" id="44841at2759"/>
<evidence type="ECO:0000313" key="7">
    <source>
        <dbReference type="Proteomes" id="UP000095300"/>
    </source>
</evidence>
<dbReference type="EnsemblMetazoa" id="SCAU011962-RA">
    <property type="protein sequence ID" value="SCAU011962-PA"/>
    <property type="gene ID" value="SCAU011962"/>
</dbReference>
<comment type="subcellular location">
    <subcellularLocation>
        <location evidence="1">Cytoplasm</location>
    </subcellularLocation>
</comment>
<dbReference type="Gene3D" id="2.30.42.10">
    <property type="match status" value="1"/>
</dbReference>
<dbReference type="Pfam" id="PF00595">
    <property type="entry name" value="PDZ"/>
    <property type="match status" value="1"/>
</dbReference>
<keyword evidence="7" id="KW-1185">Reference proteome</keyword>
<evidence type="ECO:0000256" key="4">
    <source>
        <dbReference type="SAM" id="MobiDB-lite"/>
    </source>
</evidence>
<dbReference type="PANTHER" id="PTHR24214:SF38">
    <property type="entry name" value="PDZ AND LIM DOMAIN PROTEIN ZASP-RELATED"/>
    <property type="match status" value="1"/>
</dbReference>
<feature type="domain" description="PDZ" evidence="5">
    <location>
        <begin position="28"/>
        <end position="114"/>
    </location>
</feature>
<evidence type="ECO:0000256" key="3">
    <source>
        <dbReference type="ARBA" id="ARBA00023038"/>
    </source>
</evidence>
<dbReference type="Proteomes" id="UP000095300">
    <property type="component" value="Unassembled WGS sequence"/>
</dbReference>
<dbReference type="PANTHER" id="PTHR24214">
    <property type="entry name" value="PDZ AND LIM DOMAIN PROTEIN ZASP"/>
    <property type="match status" value="1"/>
</dbReference>
<gene>
    <name evidence="6" type="primary">106096072</name>
</gene>
<name>A0A1I8PXB0_STOCA</name>
<dbReference type="GO" id="GO:0031941">
    <property type="term" value="C:filamentous actin"/>
    <property type="evidence" value="ECO:0007669"/>
    <property type="project" value="TreeGrafter"/>
</dbReference>
<reference evidence="6" key="1">
    <citation type="submission" date="2020-05" db="UniProtKB">
        <authorList>
            <consortium name="EnsemblMetazoa"/>
        </authorList>
    </citation>
    <scope>IDENTIFICATION</scope>
    <source>
        <strain evidence="6">USDA</strain>
    </source>
</reference>
<evidence type="ECO:0000256" key="1">
    <source>
        <dbReference type="ARBA" id="ARBA00004496"/>
    </source>
</evidence>
<dbReference type="InterPro" id="IPR001478">
    <property type="entry name" value="PDZ"/>
</dbReference>
<dbReference type="KEGG" id="scac:106096072"/>
<feature type="compositionally biased region" description="Pro residues" evidence="4">
    <location>
        <begin position="217"/>
        <end position="227"/>
    </location>
</feature>
<evidence type="ECO:0000256" key="2">
    <source>
        <dbReference type="ARBA" id="ARBA00022490"/>
    </source>
</evidence>
<dbReference type="AlphaFoldDB" id="A0A1I8PXB0"/>
<dbReference type="GO" id="GO:0030018">
    <property type="term" value="C:Z disc"/>
    <property type="evidence" value="ECO:0007669"/>
    <property type="project" value="TreeGrafter"/>
</dbReference>
<keyword evidence="3" id="KW-0479">Metal-binding</keyword>
<evidence type="ECO:0000259" key="5">
    <source>
        <dbReference type="PROSITE" id="PS50106"/>
    </source>
</evidence>
<dbReference type="SMART" id="SM00228">
    <property type="entry name" value="PDZ"/>
    <property type="match status" value="1"/>
</dbReference>
<sequence length="227" mass="26428">MKDPRSRLPKYTSDAFDNVEYQMLITYTVETDRRIMSFVDKVWGIEVTGGIDQFEPLTITNVTPTGLARRAGMRIGDEITQINDTPALELTFNEALQLFRSSNRFVRVYVRGDADDDGLDDWTVDFWFTPRRPWRRDFKPIQWEFPWNDRRKPIYRESNCFMVPSRMEEKIRQRRAATSVMKKKKEGTPHTRSLTPAPRPKNQPGPNLLEGVLGPRGAPPRGMPPRK</sequence>
<organism evidence="6 7">
    <name type="scientific">Stomoxys calcitrans</name>
    <name type="common">Stable fly</name>
    <name type="synonym">Conops calcitrans</name>
    <dbReference type="NCBI Taxonomy" id="35570"/>
    <lineage>
        <taxon>Eukaryota</taxon>
        <taxon>Metazoa</taxon>
        <taxon>Ecdysozoa</taxon>
        <taxon>Arthropoda</taxon>
        <taxon>Hexapoda</taxon>
        <taxon>Insecta</taxon>
        <taxon>Pterygota</taxon>
        <taxon>Neoptera</taxon>
        <taxon>Endopterygota</taxon>
        <taxon>Diptera</taxon>
        <taxon>Brachycera</taxon>
        <taxon>Muscomorpha</taxon>
        <taxon>Muscoidea</taxon>
        <taxon>Muscidae</taxon>
        <taxon>Stomoxys</taxon>
    </lineage>
</organism>
<dbReference type="SUPFAM" id="SSF50156">
    <property type="entry name" value="PDZ domain-like"/>
    <property type="match status" value="1"/>
</dbReference>